<name>A0A1W1X4T5_9BACT</name>
<dbReference type="AlphaFoldDB" id="A0A1W1X4T5"/>
<sequence length="250" mass="27021">MARGWVMWMVFVWLAAAAYPAGAVPSLQIYIRGATYDAATETWVIQSLEYDLWVVGANQDIHDVKAAFAAPTDEDGSIQVTWLKGETQWSGYLDDGSSVSRGPDDSDRLTEGANGGDHTADAYFFKDDGQPAMGDGGLVPPHGVFPTSYYEYYIGDFGTGEEVLNYIPGDEEGGKASGEIKKFHVLVTGYSWVDIVAYDHVVKSKNKIHSFFTPFSHDGGSGGVPVPEPVSLVLMGLGLSVGAAVVRRRR</sequence>
<dbReference type="NCBIfam" id="NF038141">
    <property type="entry name" value="choice_anch_N"/>
    <property type="match status" value="1"/>
</dbReference>
<protein>
    <submittedName>
        <fullName evidence="2">PEP-CTERM protein-sorting domain-containing protein</fullName>
    </submittedName>
</protein>
<dbReference type="Proteomes" id="UP000192783">
    <property type="component" value="Unassembled WGS sequence"/>
</dbReference>
<organism evidence="2 3">
    <name type="scientific">Desulfacinum hydrothermale DSM 13146</name>
    <dbReference type="NCBI Taxonomy" id="1121390"/>
    <lineage>
        <taxon>Bacteria</taxon>
        <taxon>Pseudomonadati</taxon>
        <taxon>Thermodesulfobacteriota</taxon>
        <taxon>Syntrophobacteria</taxon>
        <taxon>Syntrophobacterales</taxon>
        <taxon>Syntrophobacteraceae</taxon>
        <taxon>Desulfacinum</taxon>
    </lineage>
</organism>
<evidence type="ECO:0000313" key="3">
    <source>
        <dbReference type="Proteomes" id="UP000192783"/>
    </source>
</evidence>
<keyword evidence="3" id="KW-1185">Reference proteome</keyword>
<gene>
    <name evidence="2" type="ORF">SAMN02746041_00541</name>
</gene>
<reference evidence="2 3" key="1">
    <citation type="submission" date="2017-04" db="EMBL/GenBank/DDBJ databases">
        <authorList>
            <person name="Afonso C.L."/>
            <person name="Miller P.J."/>
            <person name="Scott M.A."/>
            <person name="Spackman E."/>
            <person name="Goraichik I."/>
            <person name="Dimitrov K.M."/>
            <person name="Suarez D.L."/>
            <person name="Swayne D.E."/>
        </authorList>
    </citation>
    <scope>NUCLEOTIDE SEQUENCE [LARGE SCALE GENOMIC DNA]</scope>
    <source>
        <strain evidence="2 3">DSM 13146</strain>
    </source>
</reference>
<feature type="region of interest" description="Disordered" evidence="1">
    <location>
        <begin position="93"/>
        <end position="115"/>
    </location>
</feature>
<dbReference type="RefSeq" id="WP_170920287.1">
    <property type="nucleotide sequence ID" value="NZ_FWXF01000002.1"/>
</dbReference>
<dbReference type="NCBIfam" id="TIGR02595">
    <property type="entry name" value="PEP_CTERM"/>
    <property type="match status" value="1"/>
</dbReference>
<dbReference type="InterPro" id="IPR013424">
    <property type="entry name" value="Ice-binding_C"/>
</dbReference>
<dbReference type="EMBL" id="FWXF01000002">
    <property type="protein sequence ID" value="SMC18823.1"/>
    <property type="molecule type" value="Genomic_DNA"/>
</dbReference>
<evidence type="ECO:0000256" key="1">
    <source>
        <dbReference type="SAM" id="MobiDB-lite"/>
    </source>
</evidence>
<proteinExistence type="predicted"/>
<accession>A0A1W1X4T5</accession>
<evidence type="ECO:0000313" key="2">
    <source>
        <dbReference type="EMBL" id="SMC18823.1"/>
    </source>
</evidence>